<dbReference type="SUPFAM" id="SSF52540">
    <property type="entry name" value="P-loop containing nucleoside triphosphate hydrolases"/>
    <property type="match status" value="1"/>
</dbReference>
<keyword evidence="2" id="KW-1185">Reference proteome</keyword>
<name>A0A8J8SVN8_HALGN</name>
<organism evidence="1 2">
    <name type="scientific">Halteria grandinella</name>
    <dbReference type="NCBI Taxonomy" id="5974"/>
    <lineage>
        <taxon>Eukaryota</taxon>
        <taxon>Sar</taxon>
        <taxon>Alveolata</taxon>
        <taxon>Ciliophora</taxon>
        <taxon>Intramacronucleata</taxon>
        <taxon>Spirotrichea</taxon>
        <taxon>Stichotrichia</taxon>
        <taxon>Sporadotrichida</taxon>
        <taxon>Halteriidae</taxon>
        <taxon>Halteria</taxon>
    </lineage>
</organism>
<reference evidence="1" key="1">
    <citation type="submission" date="2019-06" db="EMBL/GenBank/DDBJ databases">
        <authorList>
            <person name="Zheng W."/>
        </authorList>
    </citation>
    <scope>NUCLEOTIDE SEQUENCE</scope>
    <source>
        <strain evidence="1">QDHG01</strain>
    </source>
</reference>
<evidence type="ECO:0000313" key="2">
    <source>
        <dbReference type="Proteomes" id="UP000785679"/>
    </source>
</evidence>
<dbReference type="EMBL" id="RRYP01022675">
    <property type="protein sequence ID" value="TNV72365.1"/>
    <property type="molecule type" value="Genomic_DNA"/>
</dbReference>
<evidence type="ECO:0000313" key="1">
    <source>
        <dbReference type="EMBL" id="TNV72365.1"/>
    </source>
</evidence>
<gene>
    <name evidence="1" type="ORF">FGO68_gene10359</name>
</gene>
<accession>A0A8J8SVN8</accession>
<dbReference type="Gene3D" id="3.40.50.300">
    <property type="entry name" value="P-loop containing nucleotide triphosphate hydrolases"/>
    <property type="match status" value="1"/>
</dbReference>
<dbReference type="Proteomes" id="UP000785679">
    <property type="component" value="Unassembled WGS sequence"/>
</dbReference>
<dbReference type="AlphaFoldDB" id="A0A8J8SVN8"/>
<sequence length="316" mass="35527">MGETQTGKSSLINTMYGQSVCQVGDGGLESTTDESQLQDAIMVDQVGLALKDSIGINDTRGKYSNDHILKNTAAQMIKADSDQCKFILTHNLNYSPNIKANVALLQSIYGPEVTESMVGVLTMHNLVPQCDKKIRLEKALQICREIGITCIEAKTNWTDSTLTQSESFSQNWDIKWAIDSVKPYSSLSLQGHQQMLEQDAIKLLQSGPKREVNCRKQMGRVRKDKTDAVRWSGILVHQQQDQLFQFFALLQQLLVQGLLVEWLPHSLLKQLLMTTKMGWSKCAIMSRCALQKIAGKRLQITIQRIAVLEYLRTVPE</sequence>
<protein>
    <submittedName>
        <fullName evidence="1">Uncharacterized protein</fullName>
    </submittedName>
</protein>
<comment type="caution">
    <text evidence="1">The sequence shown here is derived from an EMBL/GenBank/DDBJ whole genome shotgun (WGS) entry which is preliminary data.</text>
</comment>
<dbReference type="OrthoDB" id="8954335at2759"/>
<dbReference type="InterPro" id="IPR027417">
    <property type="entry name" value="P-loop_NTPase"/>
</dbReference>
<proteinExistence type="predicted"/>